<dbReference type="Proteomes" id="UP001302745">
    <property type="component" value="Unassembled WGS sequence"/>
</dbReference>
<name>A0AAN6VDP4_9PEZI</name>
<dbReference type="EMBL" id="MU857155">
    <property type="protein sequence ID" value="KAK4149472.1"/>
    <property type="molecule type" value="Genomic_DNA"/>
</dbReference>
<proteinExistence type="predicted"/>
<sequence length="196" mass="21320">MRVPCRPDEDGIGTAHHGAACPGATVQRRLLQLSRRIQREIRARSQARNYAGWVRSKLKARDGDGWDVACDDFVTGLLGIIGLDKAMEAVCAGKSLYDNRDAFKCLFGGSKTTTIITETTMYDFNYAWKIDFPSIQGWLTKTGSNKVMSCVNCGFSVSNIAFLGKIVVSITEGVITIKSADVSPGMSGTANMIVRL</sequence>
<evidence type="ECO:0000313" key="2">
    <source>
        <dbReference type="Proteomes" id="UP001302745"/>
    </source>
</evidence>
<reference evidence="1" key="2">
    <citation type="submission" date="2023-05" db="EMBL/GenBank/DDBJ databases">
        <authorList>
            <consortium name="Lawrence Berkeley National Laboratory"/>
            <person name="Steindorff A."/>
            <person name="Hensen N."/>
            <person name="Bonometti L."/>
            <person name="Westerberg I."/>
            <person name="Brannstrom I.O."/>
            <person name="Guillou S."/>
            <person name="Cros-Aarteil S."/>
            <person name="Calhoun S."/>
            <person name="Haridas S."/>
            <person name="Kuo A."/>
            <person name="Mondo S."/>
            <person name="Pangilinan J."/>
            <person name="Riley R."/>
            <person name="Labutti K."/>
            <person name="Andreopoulos B."/>
            <person name="Lipzen A."/>
            <person name="Chen C."/>
            <person name="Yanf M."/>
            <person name="Daum C."/>
            <person name="Ng V."/>
            <person name="Clum A."/>
            <person name="Ohm R."/>
            <person name="Martin F."/>
            <person name="Silar P."/>
            <person name="Natvig D."/>
            <person name="Lalanne C."/>
            <person name="Gautier V."/>
            <person name="Ament-Velasquez S.L."/>
            <person name="Kruys A."/>
            <person name="Hutchinson M.I."/>
            <person name="Powell A.J."/>
            <person name="Barry K."/>
            <person name="Miller A.N."/>
            <person name="Grigoriev I.V."/>
            <person name="Debuchy R."/>
            <person name="Gladieux P."/>
            <person name="Thoren M.H."/>
            <person name="Johannesson H."/>
        </authorList>
    </citation>
    <scope>NUCLEOTIDE SEQUENCE</scope>
    <source>
        <strain evidence="1">CBS 538.74</strain>
    </source>
</reference>
<dbReference type="AlphaFoldDB" id="A0AAN6VDP4"/>
<keyword evidence="2" id="KW-1185">Reference proteome</keyword>
<protein>
    <submittedName>
        <fullName evidence="1">Uncharacterized protein</fullName>
    </submittedName>
</protein>
<gene>
    <name evidence="1" type="ORF">C8A00DRAFT_37923</name>
</gene>
<evidence type="ECO:0000313" key="1">
    <source>
        <dbReference type="EMBL" id="KAK4149472.1"/>
    </source>
</evidence>
<organism evidence="1 2">
    <name type="scientific">Chaetomidium leptoderma</name>
    <dbReference type="NCBI Taxonomy" id="669021"/>
    <lineage>
        <taxon>Eukaryota</taxon>
        <taxon>Fungi</taxon>
        <taxon>Dikarya</taxon>
        <taxon>Ascomycota</taxon>
        <taxon>Pezizomycotina</taxon>
        <taxon>Sordariomycetes</taxon>
        <taxon>Sordariomycetidae</taxon>
        <taxon>Sordariales</taxon>
        <taxon>Chaetomiaceae</taxon>
        <taxon>Chaetomidium</taxon>
    </lineage>
</organism>
<comment type="caution">
    <text evidence="1">The sequence shown here is derived from an EMBL/GenBank/DDBJ whole genome shotgun (WGS) entry which is preliminary data.</text>
</comment>
<reference evidence="1" key="1">
    <citation type="journal article" date="2023" name="Mol. Phylogenet. Evol.">
        <title>Genome-scale phylogeny and comparative genomics of the fungal order Sordariales.</title>
        <authorList>
            <person name="Hensen N."/>
            <person name="Bonometti L."/>
            <person name="Westerberg I."/>
            <person name="Brannstrom I.O."/>
            <person name="Guillou S."/>
            <person name="Cros-Aarteil S."/>
            <person name="Calhoun S."/>
            <person name="Haridas S."/>
            <person name="Kuo A."/>
            <person name="Mondo S."/>
            <person name="Pangilinan J."/>
            <person name="Riley R."/>
            <person name="LaButti K."/>
            <person name="Andreopoulos B."/>
            <person name="Lipzen A."/>
            <person name="Chen C."/>
            <person name="Yan M."/>
            <person name="Daum C."/>
            <person name="Ng V."/>
            <person name="Clum A."/>
            <person name="Steindorff A."/>
            <person name="Ohm R.A."/>
            <person name="Martin F."/>
            <person name="Silar P."/>
            <person name="Natvig D.O."/>
            <person name="Lalanne C."/>
            <person name="Gautier V."/>
            <person name="Ament-Velasquez S.L."/>
            <person name="Kruys A."/>
            <person name="Hutchinson M.I."/>
            <person name="Powell A.J."/>
            <person name="Barry K."/>
            <person name="Miller A.N."/>
            <person name="Grigoriev I.V."/>
            <person name="Debuchy R."/>
            <person name="Gladieux P."/>
            <person name="Hiltunen Thoren M."/>
            <person name="Johannesson H."/>
        </authorList>
    </citation>
    <scope>NUCLEOTIDE SEQUENCE</scope>
    <source>
        <strain evidence="1">CBS 538.74</strain>
    </source>
</reference>
<accession>A0AAN6VDP4</accession>